<sequence>MILPPNVCVSLSSPTCIVDIYNVPAIVLQVHHIFVFVLGGKGRARQPGFIFLQVHASRLLYLQCFQHLLIKGESFIASTMKETSRIGHGAGEL</sequence>
<evidence type="ECO:0000313" key="1">
    <source>
        <dbReference type="EMBL" id="CCO13788.1"/>
    </source>
</evidence>
<accession>L0R522</accession>
<dbReference type="ChiTaRS" id="PIK3CG">
    <property type="organism name" value="human"/>
</dbReference>
<dbReference type="OrthoDB" id="67688at2759"/>
<dbReference type="EMBL" id="HF548077">
    <property type="protein sequence ID" value="CCO13788.1"/>
    <property type="molecule type" value="Genomic_DNA"/>
</dbReference>
<proteinExistence type="predicted"/>
<gene>
    <name evidence="1" type="primary">PIK3CG</name>
</gene>
<protein>
    <submittedName>
        <fullName evidence="1">Alternative protein PIK3CG</fullName>
    </submittedName>
</protein>
<organism evidence="1">
    <name type="scientific">Homo sapiens</name>
    <name type="common">Human</name>
    <dbReference type="NCBI Taxonomy" id="9606"/>
    <lineage>
        <taxon>Eukaryota</taxon>
        <taxon>Metazoa</taxon>
        <taxon>Chordata</taxon>
        <taxon>Craniata</taxon>
        <taxon>Vertebrata</taxon>
        <taxon>Euteleostomi</taxon>
        <taxon>Mammalia</taxon>
        <taxon>Eutheria</taxon>
        <taxon>Euarchontoglires</taxon>
        <taxon>Primates</taxon>
        <taxon>Haplorrhini</taxon>
        <taxon>Catarrhini</taxon>
        <taxon>Hominidae</taxon>
        <taxon>Homo</taxon>
    </lineage>
</organism>
<reference evidence="1" key="1">
    <citation type="submission" date="2012-10" db="EMBL/GenBank/DDBJ databases">
        <title>Direct identification of alternative open reading frame translation products in human.</title>
        <authorList>
            <person name="Vanderperre B."/>
            <person name="Lucier J.-F."/>
            <person name="Motard J."/>
            <person name="Tremblay G."/>
            <person name="Vanderperre S."/>
            <person name="Wisztorski M."/>
            <person name="Salzet M."/>
            <person name="Boisvert F.-M."/>
            <person name="Roucou X."/>
        </authorList>
    </citation>
    <scope>NUCLEOTIDE SEQUENCE</scope>
</reference>
<name>L0R522_HUMAN</name>
<dbReference type="AlphaFoldDB" id="L0R522"/>
<dbReference type="PeptideAtlas" id="L0R522"/>